<dbReference type="PRINTS" id="PR00035">
    <property type="entry name" value="HTHGNTR"/>
</dbReference>
<dbReference type="CDD" id="cd07377">
    <property type="entry name" value="WHTH_GntR"/>
    <property type="match status" value="1"/>
</dbReference>
<dbReference type="SUPFAM" id="SSF48008">
    <property type="entry name" value="GntR ligand-binding domain-like"/>
    <property type="match status" value="1"/>
</dbReference>
<dbReference type="InterPro" id="IPR011711">
    <property type="entry name" value="GntR_C"/>
</dbReference>
<evidence type="ECO:0000259" key="4">
    <source>
        <dbReference type="PROSITE" id="PS50949"/>
    </source>
</evidence>
<dbReference type="InterPro" id="IPR036390">
    <property type="entry name" value="WH_DNA-bd_sf"/>
</dbReference>
<dbReference type="InterPro" id="IPR000524">
    <property type="entry name" value="Tscrpt_reg_HTH_GntR"/>
</dbReference>
<dbReference type="Gene3D" id="1.20.120.530">
    <property type="entry name" value="GntR ligand-binding domain-like"/>
    <property type="match status" value="1"/>
</dbReference>
<dbReference type="Pfam" id="PF00392">
    <property type="entry name" value="GntR"/>
    <property type="match status" value="1"/>
</dbReference>
<evidence type="ECO:0000256" key="3">
    <source>
        <dbReference type="ARBA" id="ARBA00023163"/>
    </source>
</evidence>
<feature type="domain" description="HTH gntR-type" evidence="4">
    <location>
        <begin position="29"/>
        <end position="96"/>
    </location>
</feature>
<dbReference type="PANTHER" id="PTHR43537:SF45">
    <property type="entry name" value="GNTR FAMILY REGULATORY PROTEIN"/>
    <property type="match status" value="1"/>
</dbReference>
<accession>A0A7G9R0L1</accession>
<dbReference type="SMART" id="SM00345">
    <property type="entry name" value="HTH_GNTR"/>
    <property type="match status" value="1"/>
</dbReference>
<dbReference type="EMBL" id="CP060712">
    <property type="protein sequence ID" value="QNN49136.1"/>
    <property type="molecule type" value="Genomic_DNA"/>
</dbReference>
<gene>
    <name evidence="5" type="ORF">H9L10_13005</name>
</gene>
<dbReference type="InterPro" id="IPR008920">
    <property type="entry name" value="TF_FadR/GntR_C"/>
</dbReference>
<keyword evidence="2" id="KW-0238">DNA-binding</keyword>
<dbReference type="AlphaFoldDB" id="A0A7G9R0L1"/>
<proteinExistence type="predicted"/>
<protein>
    <submittedName>
        <fullName evidence="5">GntR family transcriptional regulator</fullName>
    </submittedName>
</protein>
<evidence type="ECO:0000313" key="6">
    <source>
        <dbReference type="Proteomes" id="UP000515976"/>
    </source>
</evidence>
<dbReference type="PANTHER" id="PTHR43537">
    <property type="entry name" value="TRANSCRIPTIONAL REGULATOR, GNTR FAMILY"/>
    <property type="match status" value="1"/>
</dbReference>
<evidence type="ECO:0000256" key="2">
    <source>
        <dbReference type="ARBA" id="ARBA00023125"/>
    </source>
</evidence>
<keyword evidence="6" id="KW-1185">Reference proteome</keyword>
<dbReference type="SUPFAM" id="SSF46785">
    <property type="entry name" value="Winged helix' DNA-binding domain"/>
    <property type="match status" value="1"/>
</dbReference>
<dbReference type="InterPro" id="IPR036388">
    <property type="entry name" value="WH-like_DNA-bd_sf"/>
</dbReference>
<name>A0A7G9R0L1_9MICO</name>
<reference evidence="5 6" key="1">
    <citation type="submission" date="2020-08" db="EMBL/GenBank/DDBJ databases">
        <title>Genome sequence of Phycicoccus endophyticus JCM 31784T.</title>
        <authorList>
            <person name="Hyun D.-W."/>
            <person name="Bae J.-W."/>
        </authorList>
    </citation>
    <scope>NUCLEOTIDE SEQUENCE [LARGE SCALE GENOMIC DNA]</scope>
    <source>
        <strain evidence="5 6">JCM 31784</strain>
    </source>
</reference>
<dbReference type="Gene3D" id="1.10.10.10">
    <property type="entry name" value="Winged helix-like DNA-binding domain superfamily/Winged helix DNA-binding domain"/>
    <property type="match status" value="1"/>
</dbReference>
<dbReference type="SMART" id="SM00895">
    <property type="entry name" value="FCD"/>
    <property type="match status" value="1"/>
</dbReference>
<sequence>MLLVKAAAGGRYHRRVSTPVLPPLGGSARSLADQVAAAIRDGVRTGALVPGALYSAYQLADDLGVSRSPVREALLRLAETGMVVLERNRGFRVHRPGPREVAEVFHLRLLLEVPVVERVAAAPPAGLVDALYEELRAMSAAAAAGDETTFMAHDQRLHDHVLLAGGNRRLASSVAHLRDVTRLLGASTVGQSRDLAAVADEHRPVVRAIETRDPDAAARAMREHLVHTGRLLVHQENEVLADGTRDVEALWAEVVGD</sequence>
<organism evidence="5 6">
    <name type="scientific">Phycicoccus endophyticus</name>
    <dbReference type="NCBI Taxonomy" id="1690220"/>
    <lineage>
        <taxon>Bacteria</taxon>
        <taxon>Bacillati</taxon>
        <taxon>Actinomycetota</taxon>
        <taxon>Actinomycetes</taxon>
        <taxon>Micrococcales</taxon>
        <taxon>Intrasporangiaceae</taxon>
        <taxon>Phycicoccus</taxon>
    </lineage>
</organism>
<dbReference type="GO" id="GO:0003700">
    <property type="term" value="F:DNA-binding transcription factor activity"/>
    <property type="evidence" value="ECO:0007669"/>
    <property type="project" value="InterPro"/>
</dbReference>
<keyword evidence="3" id="KW-0804">Transcription</keyword>
<dbReference type="GO" id="GO:0003677">
    <property type="term" value="F:DNA binding"/>
    <property type="evidence" value="ECO:0007669"/>
    <property type="project" value="UniProtKB-KW"/>
</dbReference>
<keyword evidence="1" id="KW-0805">Transcription regulation</keyword>
<evidence type="ECO:0000256" key="1">
    <source>
        <dbReference type="ARBA" id="ARBA00023015"/>
    </source>
</evidence>
<dbReference type="Proteomes" id="UP000515976">
    <property type="component" value="Chromosome"/>
</dbReference>
<dbReference type="PROSITE" id="PS50949">
    <property type="entry name" value="HTH_GNTR"/>
    <property type="match status" value="1"/>
</dbReference>
<dbReference type="Pfam" id="PF07729">
    <property type="entry name" value="FCD"/>
    <property type="match status" value="1"/>
</dbReference>
<dbReference type="KEGG" id="pei:H9L10_13005"/>
<evidence type="ECO:0000313" key="5">
    <source>
        <dbReference type="EMBL" id="QNN49136.1"/>
    </source>
</evidence>